<dbReference type="EMBL" id="PKSG01000323">
    <property type="protein sequence ID" value="POR36431.1"/>
    <property type="molecule type" value="Genomic_DNA"/>
</dbReference>
<feature type="compositionally biased region" description="Polar residues" evidence="2">
    <location>
        <begin position="73"/>
        <end position="86"/>
    </location>
</feature>
<sequence>MRSRDRPLDSPRKEGTPTMATSLPPHPTIPRGTTLFSSSSFTRRASCLHTPQVCSTSTTLPCTRCRRRSISQTRQHLEAATTTLPTSLPVMSMASMKQRRRSVPPGTSPSSGQKGTLSDAVIVSPSSSSPSVQPANSKQPSANNRLLAQADALAKMTFELNLRAVSAQAERLEQEIGALVARTSQDKEFRQEHEQRIMDVWREILSVKARMDGVNDTQEDIKVGFDRCQREAAEFKQQLRQEMSDLKGLVDGVASQLDSLPTSAEVEEQLMGGAAQTQQIETRATTRARAQAQTSVQRRSECSKQPPKRRIQEAIKSTRRWHCDHKTTSLTDAKFTANYLKQQSKRDPAMAVLIQRAIQQRIQRRHRLGASLRPRSLEEFCQDVAWADVIETVEEVLLKDEEATAKALR</sequence>
<feature type="coiled-coil region" evidence="1">
    <location>
        <begin position="155"/>
        <end position="182"/>
    </location>
</feature>
<evidence type="ECO:0000256" key="1">
    <source>
        <dbReference type="SAM" id="Coils"/>
    </source>
</evidence>
<feature type="compositionally biased region" description="Basic and acidic residues" evidence="2">
    <location>
        <begin position="1"/>
        <end position="15"/>
    </location>
</feature>
<evidence type="ECO:0000313" key="4">
    <source>
        <dbReference type="Proteomes" id="UP000237481"/>
    </source>
</evidence>
<comment type="caution">
    <text evidence="3">The sequence shown here is derived from an EMBL/GenBank/DDBJ whole genome shotgun (WGS) entry which is preliminary data.</text>
</comment>
<evidence type="ECO:0000256" key="2">
    <source>
        <dbReference type="SAM" id="MobiDB-lite"/>
    </source>
</evidence>
<protein>
    <submittedName>
        <fullName evidence="3">Uncharacterized protein</fullName>
    </submittedName>
</protein>
<feature type="region of interest" description="Disordered" evidence="2">
    <location>
        <begin position="292"/>
        <end position="311"/>
    </location>
</feature>
<proteinExistence type="predicted"/>
<gene>
    <name evidence="3" type="ORF">TPAR_03376</name>
</gene>
<reference evidence="3 4" key="1">
    <citation type="submission" date="2018-01" db="EMBL/GenBank/DDBJ databases">
        <title>Harnessing the power of phylogenomics to disentangle the directionality and signatures of interkingdom host jumping in the parasitic fungal genus Tolypocladium.</title>
        <authorList>
            <person name="Quandt C.A."/>
            <person name="Patterson W."/>
            <person name="Spatafora J.W."/>
        </authorList>
    </citation>
    <scope>NUCLEOTIDE SEQUENCE [LARGE SCALE GENOMIC DNA]</scope>
    <source>
        <strain evidence="3 4">NRBC 100945</strain>
    </source>
</reference>
<dbReference type="AlphaFoldDB" id="A0A2S4L1W8"/>
<dbReference type="OrthoDB" id="6423603at2759"/>
<feature type="region of interest" description="Disordered" evidence="2">
    <location>
        <begin position="73"/>
        <end position="141"/>
    </location>
</feature>
<name>A0A2S4L1W8_9HYPO</name>
<keyword evidence="1" id="KW-0175">Coiled coil</keyword>
<accession>A0A2S4L1W8</accession>
<organism evidence="3 4">
    <name type="scientific">Tolypocladium paradoxum</name>
    <dbReference type="NCBI Taxonomy" id="94208"/>
    <lineage>
        <taxon>Eukaryota</taxon>
        <taxon>Fungi</taxon>
        <taxon>Dikarya</taxon>
        <taxon>Ascomycota</taxon>
        <taxon>Pezizomycotina</taxon>
        <taxon>Sordariomycetes</taxon>
        <taxon>Hypocreomycetidae</taxon>
        <taxon>Hypocreales</taxon>
        <taxon>Ophiocordycipitaceae</taxon>
        <taxon>Tolypocladium</taxon>
    </lineage>
</organism>
<keyword evidence="4" id="KW-1185">Reference proteome</keyword>
<evidence type="ECO:0000313" key="3">
    <source>
        <dbReference type="EMBL" id="POR36431.1"/>
    </source>
</evidence>
<feature type="compositionally biased region" description="Polar residues" evidence="2">
    <location>
        <begin position="132"/>
        <end position="141"/>
    </location>
</feature>
<feature type="region of interest" description="Disordered" evidence="2">
    <location>
        <begin position="1"/>
        <end position="31"/>
    </location>
</feature>
<dbReference type="Proteomes" id="UP000237481">
    <property type="component" value="Unassembled WGS sequence"/>
</dbReference>